<dbReference type="OrthoDB" id="9804829at2"/>
<accession>A0A9Q4E430</accession>
<dbReference type="RefSeq" id="WP_061186733.1">
    <property type="nucleotide sequence ID" value="NZ_CP097500.1"/>
</dbReference>
<dbReference type="Pfam" id="PF22564">
    <property type="entry name" value="HAAS"/>
    <property type="match status" value="1"/>
</dbReference>
<gene>
    <name evidence="2" type="ORF">MOC89_01800</name>
</gene>
<reference evidence="2" key="1">
    <citation type="submission" date="2022-02" db="EMBL/GenBank/DDBJ databases">
        <title>Crop Bioprotection Bacillus Genome Sequencing.</title>
        <authorList>
            <person name="Dunlap C."/>
        </authorList>
    </citation>
    <scope>NUCLEOTIDE SEQUENCE</scope>
    <source>
        <strain evidence="2">WR1O2A-53</strain>
    </source>
</reference>
<dbReference type="EMBL" id="JALAPQ010000002">
    <property type="protein sequence ID" value="MCY8455629.1"/>
    <property type="molecule type" value="Genomic_DNA"/>
</dbReference>
<name>A0A9Q4E430_BACSC</name>
<evidence type="ECO:0000256" key="1">
    <source>
        <dbReference type="SAM" id="Phobius"/>
    </source>
</evidence>
<proteinExistence type="predicted"/>
<evidence type="ECO:0000313" key="2">
    <source>
        <dbReference type="EMBL" id="MCY8455629.1"/>
    </source>
</evidence>
<protein>
    <submittedName>
        <fullName evidence="2">DUF1700 domain-containing protein</fullName>
    </submittedName>
</protein>
<feature type="transmembrane region" description="Helical" evidence="1">
    <location>
        <begin position="104"/>
        <end position="128"/>
    </location>
</feature>
<keyword evidence="1" id="KW-1133">Transmembrane helix</keyword>
<evidence type="ECO:0000313" key="3">
    <source>
        <dbReference type="Proteomes" id="UP001078573"/>
    </source>
</evidence>
<dbReference type="AlphaFoldDB" id="A0A9Q4E430"/>
<feature type="transmembrane region" description="Helical" evidence="1">
    <location>
        <begin position="78"/>
        <end position="98"/>
    </location>
</feature>
<keyword evidence="1" id="KW-0812">Transmembrane</keyword>
<dbReference type="Proteomes" id="UP001078573">
    <property type="component" value="Unassembled WGS sequence"/>
</dbReference>
<comment type="caution">
    <text evidence="2">The sequence shown here is derived from an EMBL/GenBank/DDBJ whole genome shotgun (WGS) entry which is preliminary data.</text>
</comment>
<organism evidence="2 3">
    <name type="scientific">Bacillus spizizenii</name>
    <name type="common">Bacillus subtilis subsp. spizizenii</name>
    <dbReference type="NCBI Taxonomy" id="96241"/>
    <lineage>
        <taxon>Bacteria</taxon>
        <taxon>Bacillati</taxon>
        <taxon>Bacillota</taxon>
        <taxon>Bacilli</taxon>
        <taxon>Bacillales</taxon>
        <taxon>Bacillaceae</taxon>
        <taxon>Bacillus</taxon>
    </lineage>
</organism>
<sequence>MNQEQFLQELSKALQPLSKEERNEILFDFEEHITEGMKEGRPEADIIRELGSPKQIAKELVPDVTETAPAVQRPKKNLFQMACSAAAISILNLIFVLGPAIGIFGVYVGLCGAALALSVSPIMFVGMVMFQMNTHMMLEFFLSLVFGSLGLLLCIGLWHLGKLLYGMSLRYIRYNLKLVTGAQT</sequence>
<feature type="transmembrane region" description="Helical" evidence="1">
    <location>
        <begin position="140"/>
        <end position="160"/>
    </location>
</feature>
<keyword evidence="1" id="KW-0472">Membrane</keyword>